<evidence type="ECO:0000313" key="8">
    <source>
        <dbReference type="Proteomes" id="UP000199518"/>
    </source>
</evidence>
<evidence type="ECO:0000313" key="7">
    <source>
        <dbReference type="EMBL" id="SFH70406.1"/>
    </source>
</evidence>
<dbReference type="GO" id="GO:0006412">
    <property type="term" value="P:translation"/>
    <property type="evidence" value="ECO:0007669"/>
    <property type="project" value="UniProtKB-UniRule"/>
</dbReference>
<evidence type="ECO:0000256" key="4">
    <source>
        <dbReference type="ARBA" id="ARBA00022980"/>
    </source>
</evidence>
<dbReference type="Pfam" id="PF00366">
    <property type="entry name" value="Ribosomal_S17"/>
    <property type="match status" value="1"/>
</dbReference>
<keyword evidence="5 6" id="KW-0687">Ribonucleoprotein</keyword>
<evidence type="ECO:0000256" key="1">
    <source>
        <dbReference type="ARBA" id="ARBA00010254"/>
    </source>
</evidence>
<dbReference type="NCBIfam" id="NF004123">
    <property type="entry name" value="PRK05610.1"/>
    <property type="match status" value="1"/>
</dbReference>
<keyword evidence="4 6" id="KW-0689">Ribosomal protein</keyword>
<dbReference type="RefSeq" id="WP_092047846.1">
    <property type="nucleotide sequence ID" value="NZ_FOQD01000002.1"/>
</dbReference>
<keyword evidence="3 6" id="KW-0694">RNA-binding</keyword>
<comment type="subunit">
    <text evidence="6">Part of the 30S ribosomal subunit.</text>
</comment>
<keyword evidence="2 6" id="KW-0699">rRNA-binding</keyword>
<evidence type="ECO:0000256" key="3">
    <source>
        <dbReference type="ARBA" id="ARBA00022884"/>
    </source>
</evidence>
<dbReference type="PANTHER" id="PTHR10744">
    <property type="entry name" value="40S RIBOSOMAL PROTEIN S11 FAMILY MEMBER"/>
    <property type="match status" value="1"/>
</dbReference>
<dbReference type="Proteomes" id="UP000199518">
    <property type="component" value="Unassembled WGS sequence"/>
</dbReference>
<dbReference type="GO" id="GO:0019843">
    <property type="term" value="F:rRNA binding"/>
    <property type="evidence" value="ECO:0007669"/>
    <property type="project" value="UniProtKB-UniRule"/>
</dbReference>
<name>A0A1I3C7V5_9PLAN</name>
<reference evidence="8" key="1">
    <citation type="submission" date="2016-10" db="EMBL/GenBank/DDBJ databases">
        <authorList>
            <person name="Varghese N."/>
            <person name="Submissions S."/>
        </authorList>
    </citation>
    <scope>NUCLEOTIDE SEQUENCE [LARGE SCALE GENOMIC DNA]</scope>
    <source>
        <strain evidence="8">DSM 26348</strain>
    </source>
</reference>
<dbReference type="SUPFAM" id="SSF50249">
    <property type="entry name" value="Nucleic acid-binding proteins"/>
    <property type="match status" value="1"/>
</dbReference>
<protein>
    <recommendedName>
        <fullName evidence="6">Small ribosomal subunit protein uS17</fullName>
    </recommendedName>
</protein>
<dbReference type="AlphaFoldDB" id="A0A1I3C7V5"/>
<dbReference type="PANTHER" id="PTHR10744:SF1">
    <property type="entry name" value="SMALL RIBOSOMAL SUBUNIT PROTEIN US17M"/>
    <property type="match status" value="1"/>
</dbReference>
<dbReference type="EMBL" id="FOQD01000002">
    <property type="protein sequence ID" value="SFH70406.1"/>
    <property type="molecule type" value="Genomic_DNA"/>
</dbReference>
<dbReference type="CDD" id="cd00364">
    <property type="entry name" value="Ribosomal_uS17"/>
    <property type="match status" value="1"/>
</dbReference>
<organism evidence="7 8">
    <name type="scientific">Planctomicrobium piriforme</name>
    <dbReference type="NCBI Taxonomy" id="1576369"/>
    <lineage>
        <taxon>Bacteria</taxon>
        <taxon>Pseudomonadati</taxon>
        <taxon>Planctomycetota</taxon>
        <taxon>Planctomycetia</taxon>
        <taxon>Planctomycetales</taxon>
        <taxon>Planctomycetaceae</taxon>
        <taxon>Planctomicrobium</taxon>
    </lineage>
</organism>
<dbReference type="Gene3D" id="2.40.50.140">
    <property type="entry name" value="Nucleic acid-binding proteins"/>
    <property type="match status" value="1"/>
</dbReference>
<dbReference type="NCBIfam" id="TIGR03635">
    <property type="entry name" value="uS17_bact"/>
    <property type="match status" value="1"/>
</dbReference>
<proteinExistence type="inferred from homology"/>
<dbReference type="InterPro" id="IPR000266">
    <property type="entry name" value="Ribosomal_uS17"/>
</dbReference>
<evidence type="ECO:0000256" key="6">
    <source>
        <dbReference type="HAMAP-Rule" id="MF_01345"/>
    </source>
</evidence>
<dbReference type="InterPro" id="IPR012340">
    <property type="entry name" value="NA-bd_OB-fold"/>
</dbReference>
<accession>A0A1I3C7V5</accession>
<evidence type="ECO:0000256" key="2">
    <source>
        <dbReference type="ARBA" id="ARBA00022730"/>
    </source>
</evidence>
<dbReference type="GO" id="GO:0003735">
    <property type="term" value="F:structural constituent of ribosome"/>
    <property type="evidence" value="ECO:0007669"/>
    <property type="project" value="UniProtKB-UniRule"/>
</dbReference>
<comment type="function">
    <text evidence="6">One of the primary rRNA binding proteins, it binds specifically to the 5'-end of 16S ribosomal RNA.</text>
</comment>
<dbReference type="OrthoDB" id="9811714at2"/>
<keyword evidence="8" id="KW-1185">Reference proteome</keyword>
<evidence type="ECO:0000256" key="5">
    <source>
        <dbReference type="ARBA" id="ARBA00023274"/>
    </source>
</evidence>
<sequence length="107" mass="12160">MRKTLVGTVVSDRNAKTRRVDVSRVYQHTKYKKIVRGRTVCYVHDEKNESKVGDTVEIAECRPRSALKRWELVKIVSAVGELESQLTRETIEAAKARESESTEVTAP</sequence>
<dbReference type="PRINTS" id="PR00973">
    <property type="entry name" value="RIBOSOMALS17"/>
</dbReference>
<gene>
    <name evidence="6" type="primary">rpsQ</name>
    <name evidence="7" type="ORF">SAMN05421753_102151</name>
</gene>
<dbReference type="HAMAP" id="MF_01345_B">
    <property type="entry name" value="Ribosomal_uS17_B"/>
    <property type="match status" value="1"/>
</dbReference>
<dbReference type="InterPro" id="IPR019984">
    <property type="entry name" value="Ribosomal_uS17_bact/chlr"/>
</dbReference>
<comment type="similarity">
    <text evidence="1 6">Belongs to the universal ribosomal protein uS17 family.</text>
</comment>
<dbReference type="STRING" id="1576369.SAMN05421753_102151"/>
<dbReference type="GO" id="GO:0022627">
    <property type="term" value="C:cytosolic small ribosomal subunit"/>
    <property type="evidence" value="ECO:0007669"/>
    <property type="project" value="UniProtKB-UniRule"/>
</dbReference>